<reference evidence="3" key="1">
    <citation type="journal article" date="2019" name="Int. J. Syst. Evol. Microbiol.">
        <title>The Global Catalogue of Microorganisms (GCM) 10K type strain sequencing project: providing services to taxonomists for standard genome sequencing and annotation.</title>
        <authorList>
            <consortium name="The Broad Institute Genomics Platform"/>
            <consortium name="The Broad Institute Genome Sequencing Center for Infectious Disease"/>
            <person name="Wu L."/>
            <person name="Ma J."/>
        </authorList>
    </citation>
    <scope>NUCLEOTIDE SEQUENCE [LARGE SCALE GENOMIC DNA]</scope>
    <source>
        <strain evidence="3">JCM 12165</strain>
    </source>
</reference>
<feature type="compositionally biased region" description="Acidic residues" evidence="1">
    <location>
        <begin position="89"/>
        <end position="108"/>
    </location>
</feature>
<proteinExistence type="predicted"/>
<feature type="compositionally biased region" description="Pro residues" evidence="1">
    <location>
        <begin position="44"/>
        <end position="56"/>
    </location>
</feature>
<feature type="region of interest" description="Disordered" evidence="1">
    <location>
        <begin position="24"/>
        <end position="108"/>
    </location>
</feature>
<evidence type="ECO:0008006" key="4">
    <source>
        <dbReference type="Google" id="ProtNLM"/>
    </source>
</evidence>
<evidence type="ECO:0000313" key="2">
    <source>
        <dbReference type="EMBL" id="MFD1533308.1"/>
    </source>
</evidence>
<dbReference type="Proteomes" id="UP001597145">
    <property type="component" value="Unassembled WGS sequence"/>
</dbReference>
<gene>
    <name evidence="2" type="ORF">ACFSCY_28175</name>
</gene>
<dbReference type="EMBL" id="JBHUCP010000025">
    <property type="protein sequence ID" value="MFD1533308.1"/>
    <property type="molecule type" value="Genomic_DNA"/>
</dbReference>
<accession>A0ABW4FT72</accession>
<sequence length="108" mass="10927">MRIPLVIATTVVLTVVLAVGVVTLSAGTGDDRPLEPITVRAPAVPVPAGQPGPVNPVNPADPGAAAPPQRFPEPAPRDPEGYVAPPPPVDDDDDDDDGPGDDGPDDDD</sequence>
<evidence type="ECO:0000256" key="1">
    <source>
        <dbReference type="SAM" id="MobiDB-lite"/>
    </source>
</evidence>
<keyword evidence="3" id="KW-1185">Reference proteome</keyword>
<organism evidence="2 3">
    <name type="scientific">Pseudonocardia aurantiaca</name>
    <dbReference type="NCBI Taxonomy" id="75290"/>
    <lineage>
        <taxon>Bacteria</taxon>
        <taxon>Bacillati</taxon>
        <taxon>Actinomycetota</taxon>
        <taxon>Actinomycetes</taxon>
        <taxon>Pseudonocardiales</taxon>
        <taxon>Pseudonocardiaceae</taxon>
        <taxon>Pseudonocardia</taxon>
    </lineage>
</organism>
<name>A0ABW4FT72_9PSEU</name>
<evidence type="ECO:0000313" key="3">
    <source>
        <dbReference type="Proteomes" id="UP001597145"/>
    </source>
</evidence>
<comment type="caution">
    <text evidence="2">The sequence shown here is derived from an EMBL/GenBank/DDBJ whole genome shotgun (WGS) entry which is preliminary data.</text>
</comment>
<protein>
    <recommendedName>
        <fullName evidence="4">Small secreted hydrophilic protein</fullName>
    </recommendedName>
</protein>
<dbReference type="RefSeq" id="WP_343985124.1">
    <property type="nucleotide sequence ID" value="NZ_BAAAJG010000026.1"/>
</dbReference>